<evidence type="ECO:0000256" key="3">
    <source>
        <dbReference type="SAM" id="Coils"/>
    </source>
</evidence>
<keyword evidence="3" id="KW-0175">Coiled coil</keyword>
<protein>
    <recommendedName>
        <fullName evidence="5">C2H2-type domain-containing protein</fullName>
    </recommendedName>
</protein>
<keyword evidence="7" id="KW-1185">Reference proteome</keyword>
<reference evidence="6 7" key="1">
    <citation type="journal article" date="2018" name="Sci. Data">
        <title>The draft genome sequence of cork oak.</title>
        <authorList>
            <person name="Ramos A.M."/>
            <person name="Usie A."/>
            <person name="Barbosa P."/>
            <person name="Barros P.M."/>
            <person name="Capote T."/>
            <person name="Chaves I."/>
            <person name="Simoes F."/>
            <person name="Abreu I."/>
            <person name="Carrasquinho I."/>
            <person name="Faro C."/>
            <person name="Guimaraes J.B."/>
            <person name="Mendonca D."/>
            <person name="Nobrega F."/>
            <person name="Rodrigues L."/>
            <person name="Saibo N.J.M."/>
            <person name="Varela M.C."/>
            <person name="Egas C."/>
            <person name="Matos J."/>
            <person name="Miguel C.M."/>
            <person name="Oliveira M.M."/>
            <person name="Ricardo C.P."/>
            <person name="Goncalves S."/>
        </authorList>
    </citation>
    <scope>NUCLEOTIDE SEQUENCE [LARGE SCALE GENOMIC DNA]</scope>
    <source>
        <strain evidence="7">cv. HL8</strain>
    </source>
</reference>
<dbReference type="Pfam" id="PF04780">
    <property type="entry name" value="DUF629"/>
    <property type="match status" value="1"/>
</dbReference>
<feature type="compositionally biased region" description="Basic and acidic residues" evidence="4">
    <location>
        <begin position="783"/>
        <end position="795"/>
    </location>
</feature>
<feature type="domain" description="C2H2-type" evidence="5">
    <location>
        <begin position="228"/>
        <end position="249"/>
    </location>
</feature>
<organism evidence="6 7">
    <name type="scientific">Quercus suber</name>
    <name type="common">Cork oak</name>
    <dbReference type="NCBI Taxonomy" id="58331"/>
    <lineage>
        <taxon>Eukaryota</taxon>
        <taxon>Viridiplantae</taxon>
        <taxon>Streptophyta</taxon>
        <taxon>Embryophyta</taxon>
        <taxon>Tracheophyta</taxon>
        <taxon>Spermatophyta</taxon>
        <taxon>Magnoliopsida</taxon>
        <taxon>eudicotyledons</taxon>
        <taxon>Gunneridae</taxon>
        <taxon>Pentapetalae</taxon>
        <taxon>rosids</taxon>
        <taxon>fabids</taxon>
        <taxon>Fagales</taxon>
        <taxon>Fagaceae</taxon>
        <taxon>Quercus</taxon>
    </lineage>
</organism>
<sequence>MSRRYDAPSFPSQPPPSKDDDDQLSTITIEINHAIRLLHSDPTEALNLFKSILSRHPNPTLTQANAVYNLVESGLQDEIHASENVLASRQYHLESLRKELRTLKAQKKKILYAKSMADIKNDIQEQQNRKKEIEERVNTARKNFKMPEDDKRKLKKHASKVVDMVTTRVKAYWKDTMSMELKKELLRIQLKDLKLHFVKDIKSPVAEAVIMEAVEYVKEAKNWKFSTCCCCSQRFFDVKSNAEHIKSTHLGTFPDELSVESEVVFDSVHDTVESGKWRPVDVAAAVKMMEDLSRNERGDEGLDESKVFMNQKEWPYCEDSRRHVIINKIRVKLLLFLKIRCFVSSHLSAFMDLTMEMLKKRISEQLLKKHWMHRTLLSVCFLDIPELNRVSKFLDDLDSICRLQCLCESLEKDKARGESCVDNHEKIVFNEDFSCVVFDKRMLRGELVVLNDGAAVTSSADDEIVLNDDECKDAIVDWLMKGGTNISTGEQLKQWTHFRETSRSQAMEFFKIYEAEFHRMQSICEKKIGCLRDIKLWKNLETICVEEDKRRKKFSAYKPLSNKYLLLKRHTEIERTNCDTFESDMILDLLREEQVEDNKIKLAITNQINEMGEKLYKFDAIIRTTSIAMQQTGKKIDSVTAYDYRSIMVPLLKSLMRARLEDMAYKDAEEKSNAASEALLSALVLSDKKGTHRGGGGARQGQGKSKTKKKKKDHRKTKVLKVLYTDMEELELKGETKPEESATGFSEELQENVQQISFPDAHGGDDRPNPEIVDPVTTDELEQQERKLTSEVEKEQRMLKEHLEYQRQIENGAKQKRLAELNKAGSSAGNM</sequence>
<accession>A0AAW0JWD4</accession>
<dbReference type="GO" id="GO:0016787">
    <property type="term" value="F:hydrolase activity"/>
    <property type="evidence" value="ECO:0007669"/>
    <property type="project" value="UniProtKB-KW"/>
</dbReference>
<keyword evidence="2" id="KW-0378">Hydrolase</keyword>
<dbReference type="PANTHER" id="PTHR22975:SF9">
    <property type="entry name" value="ECHINUS SPLICE FORM 3"/>
    <property type="match status" value="1"/>
</dbReference>
<feature type="region of interest" description="Disordered" evidence="4">
    <location>
        <begin position="808"/>
        <end position="831"/>
    </location>
</feature>
<dbReference type="Proteomes" id="UP000237347">
    <property type="component" value="Unassembled WGS sequence"/>
</dbReference>
<feature type="region of interest" description="Disordered" evidence="4">
    <location>
        <begin position="758"/>
        <end position="795"/>
    </location>
</feature>
<dbReference type="InterPro" id="IPR013087">
    <property type="entry name" value="Znf_C2H2_type"/>
</dbReference>
<evidence type="ECO:0000256" key="1">
    <source>
        <dbReference type="ARBA" id="ARBA00022786"/>
    </source>
</evidence>
<feature type="compositionally biased region" description="Basic residues" evidence="4">
    <location>
        <begin position="705"/>
        <end position="718"/>
    </location>
</feature>
<evidence type="ECO:0000259" key="5">
    <source>
        <dbReference type="PROSITE" id="PS00028"/>
    </source>
</evidence>
<dbReference type="AlphaFoldDB" id="A0AAW0JWD4"/>
<proteinExistence type="predicted"/>
<feature type="coiled-coil region" evidence="3">
    <location>
        <begin position="93"/>
        <end position="143"/>
    </location>
</feature>
<dbReference type="PROSITE" id="PS00028">
    <property type="entry name" value="ZINC_FINGER_C2H2_1"/>
    <property type="match status" value="1"/>
</dbReference>
<feature type="region of interest" description="Disordered" evidence="4">
    <location>
        <begin position="1"/>
        <end position="23"/>
    </location>
</feature>
<dbReference type="EMBL" id="PKMF04000453">
    <property type="protein sequence ID" value="KAK7831024.1"/>
    <property type="molecule type" value="Genomic_DNA"/>
</dbReference>
<feature type="region of interest" description="Disordered" evidence="4">
    <location>
        <begin position="688"/>
        <end position="718"/>
    </location>
</feature>
<name>A0AAW0JWD4_QUESU</name>
<keyword evidence="1" id="KW-0833">Ubl conjugation pathway</keyword>
<comment type="caution">
    <text evidence="6">The sequence shown here is derived from an EMBL/GenBank/DDBJ whole genome shotgun (WGS) entry which is preliminary data.</text>
</comment>
<dbReference type="InterPro" id="IPR052398">
    <property type="entry name" value="Ubiquitin_hydrolase_53/54"/>
</dbReference>
<evidence type="ECO:0000313" key="7">
    <source>
        <dbReference type="Proteomes" id="UP000237347"/>
    </source>
</evidence>
<gene>
    <name evidence="6" type="ORF">CFP56_027750</name>
</gene>
<evidence type="ECO:0000313" key="6">
    <source>
        <dbReference type="EMBL" id="KAK7831024.1"/>
    </source>
</evidence>
<dbReference type="PANTHER" id="PTHR22975">
    <property type="entry name" value="UBIQUITIN SPECIFIC PROTEINASE"/>
    <property type="match status" value="1"/>
</dbReference>
<evidence type="ECO:0000256" key="2">
    <source>
        <dbReference type="ARBA" id="ARBA00022801"/>
    </source>
</evidence>
<dbReference type="InterPro" id="IPR006865">
    <property type="entry name" value="DUF629"/>
</dbReference>
<evidence type="ECO:0000256" key="4">
    <source>
        <dbReference type="SAM" id="MobiDB-lite"/>
    </source>
</evidence>